<sequence>MSRHHSPLRVLLLSAVPMGTCLAVDILKDDNATDLNVGGSWVGGTAPGSGDVAVWDSTVTGTSTTSLGANLGWVGLRIEDPAGDVTIQGSNSLTIGSSGLDTGATANLTYSSSGTITLNGSLAGSTSFTIDNAATKNWSGMSATNFTGTLTLRGGSGSSGSFAGNWLAFGSSSVSQTGAFHLDTGASLADRGDFIVTDGWGDGTTKPKLALASLTGFGDFRSDWGSNTFRTVAVDQATDTTFQGRLVSSNASRGIDLEKLGTGTLTLTGNNAHRNTTVSGGILQVGNGGTTGSLGGGLVSIESGGELRFNRSNTIGLTGIEFIGPGTLSLRGGSAASGSYSGNWISFTNTDTGGFHLDTGASLSDRGEIVFGDQWGDGTTKPKFSISSLSGYGDFRSDLGSTGNRTISADQSVNTEFQGRINQFNDSTRSVHLEKLGAGTLTLSGANNYQNTIIGGGTLEIGNGGTTGEIGFGTVSIASGATLRFNRSDLIDYNASARMRDVSGAGNIVIDGGGTFYNYTGAGLGFNEAGSWSGLSGNLTVRGGSEFQTIRNGATAMGTGTVILGDATSSGTLSQIQGNWTWTNDIEVIGADNTIANNSTGSDRSLKLQGDISGTGGLTFSDTTGAMNNLDNGFVLTGTNTMTSFTIESGALVRVGGVGGNSASLSAGTDGSIGSASVTNHGTLTFSRSDTHSLSASIGGSGNVRIGSTGISGSETQQVTFSTTHTYTGTTEVNAGTLYVTGALANTSSVAVANGATLGGTGSIAGATTINSGGTLAPGTSVGTLTIDNELGINSGGLLLFEINSLASFDRLIGLTDFTMDGILGLDLNGYNPSEGDSFDLVDWVSGTPSGSFTLDDSLAPLDPGLSWDTSSFLSTGSVAVIPEPRASLLLILGVALLIHRRR</sequence>
<dbReference type="InterPro" id="IPR011050">
    <property type="entry name" value="Pectin_lyase_fold/virulence"/>
</dbReference>
<evidence type="ECO:0000256" key="2">
    <source>
        <dbReference type="SAM" id="SignalP"/>
    </source>
</evidence>
<protein>
    <submittedName>
        <fullName evidence="3">Autotransporter-associated beta strand repeat-containing protein</fullName>
    </submittedName>
</protein>
<dbReference type="Pfam" id="PF12951">
    <property type="entry name" value="PATR"/>
    <property type="match status" value="3"/>
</dbReference>
<comment type="caution">
    <text evidence="3">The sequence shown here is derived from an EMBL/GenBank/DDBJ whole genome shotgun (WGS) entry which is preliminary data.</text>
</comment>
<proteinExistence type="predicted"/>
<dbReference type="NCBIfam" id="TIGR02601">
    <property type="entry name" value="autotrns_rpt"/>
    <property type="match status" value="2"/>
</dbReference>
<accession>A0A934R9M7</accession>
<evidence type="ECO:0000313" key="4">
    <source>
        <dbReference type="Proteomes" id="UP000658278"/>
    </source>
</evidence>
<dbReference type="SUPFAM" id="SSF51126">
    <property type="entry name" value="Pectin lyase-like"/>
    <property type="match status" value="1"/>
</dbReference>
<dbReference type="EMBL" id="JAENII010000003">
    <property type="protein sequence ID" value="MBK1826553.1"/>
    <property type="molecule type" value="Genomic_DNA"/>
</dbReference>
<name>A0A934R9M7_9BACT</name>
<gene>
    <name evidence="3" type="ORF">JIN81_05955</name>
</gene>
<dbReference type="Proteomes" id="UP000658278">
    <property type="component" value="Unassembled WGS sequence"/>
</dbReference>
<evidence type="ECO:0000313" key="3">
    <source>
        <dbReference type="EMBL" id="MBK1826553.1"/>
    </source>
</evidence>
<evidence type="ECO:0000256" key="1">
    <source>
        <dbReference type="ARBA" id="ARBA00022729"/>
    </source>
</evidence>
<feature type="chain" id="PRO_5037229842" evidence="2">
    <location>
        <begin position="24"/>
        <end position="903"/>
    </location>
</feature>
<dbReference type="RefSeq" id="WP_200277629.1">
    <property type="nucleotide sequence ID" value="NZ_JAENII010000003.1"/>
</dbReference>
<reference evidence="3" key="1">
    <citation type="submission" date="2021-01" db="EMBL/GenBank/DDBJ databases">
        <title>Modified the classification status of verrucomicrobia.</title>
        <authorList>
            <person name="Feng X."/>
        </authorList>
    </citation>
    <scope>NUCLEOTIDE SEQUENCE</scope>
    <source>
        <strain evidence="3">KCTC 22201</strain>
    </source>
</reference>
<dbReference type="AlphaFoldDB" id="A0A934R9M7"/>
<feature type="signal peptide" evidence="2">
    <location>
        <begin position="1"/>
        <end position="23"/>
    </location>
</feature>
<organism evidence="3 4">
    <name type="scientific">Haloferula rosea</name>
    <dbReference type="NCBI Taxonomy" id="490093"/>
    <lineage>
        <taxon>Bacteria</taxon>
        <taxon>Pseudomonadati</taxon>
        <taxon>Verrucomicrobiota</taxon>
        <taxon>Verrucomicrobiia</taxon>
        <taxon>Verrucomicrobiales</taxon>
        <taxon>Verrucomicrobiaceae</taxon>
        <taxon>Haloferula</taxon>
    </lineage>
</organism>
<keyword evidence="4" id="KW-1185">Reference proteome</keyword>
<dbReference type="InterPro" id="IPR013425">
    <property type="entry name" value="Autotrns_rpt"/>
</dbReference>
<keyword evidence="1 2" id="KW-0732">Signal</keyword>